<dbReference type="Pfam" id="PF09722">
    <property type="entry name" value="Xre_MbcA_ParS_C"/>
    <property type="match status" value="1"/>
</dbReference>
<accession>A0A1M5I019</accession>
<dbReference type="STRING" id="1302690.BUE76_05330"/>
<proteinExistence type="predicted"/>
<dbReference type="AlphaFoldDB" id="A0A1M5I019"/>
<evidence type="ECO:0000259" key="1">
    <source>
        <dbReference type="Pfam" id="PF09722"/>
    </source>
</evidence>
<dbReference type="RefSeq" id="WP_073047756.1">
    <property type="nucleotide sequence ID" value="NZ_FQUO01000021.1"/>
</dbReference>
<gene>
    <name evidence="2" type="ORF">SAMN05444008_12123</name>
</gene>
<dbReference type="Proteomes" id="UP000184368">
    <property type="component" value="Unassembled WGS sequence"/>
</dbReference>
<evidence type="ECO:0000313" key="3">
    <source>
        <dbReference type="Proteomes" id="UP000184368"/>
    </source>
</evidence>
<dbReference type="OrthoDB" id="5770459at2"/>
<name>A0A1M5I019_9BACT</name>
<reference evidence="2 3" key="1">
    <citation type="submission" date="2016-11" db="EMBL/GenBank/DDBJ databases">
        <authorList>
            <person name="Jaros S."/>
            <person name="Januszkiewicz K."/>
            <person name="Wedrychowicz H."/>
        </authorList>
    </citation>
    <scope>NUCLEOTIDE SEQUENCE [LARGE SCALE GENOMIC DNA]</scope>
    <source>
        <strain evidence="2 3">DSM 26897</strain>
    </source>
</reference>
<feature type="domain" description="Antitoxin Xre/MbcA/ParS-like toxin-binding" evidence="1">
    <location>
        <begin position="91"/>
        <end position="140"/>
    </location>
</feature>
<keyword evidence="3" id="KW-1185">Reference proteome</keyword>
<protein>
    <submittedName>
        <fullName evidence="2">Putative toxin-antitoxin system antitoxin component, TIGR02293 family</fullName>
    </submittedName>
</protein>
<dbReference type="EMBL" id="FQUO01000021">
    <property type="protein sequence ID" value="SHG21656.1"/>
    <property type="molecule type" value="Genomic_DNA"/>
</dbReference>
<dbReference type="InterPro" id="IPR024467">
    <property type="entry name" value="Xre/MbcA/ParS-like_toxin-bd"/>
</dbReference>
<sequence>MIKTAEAAFLVLSEMPGQINDSEILDLLYTRELDWKYMDAIKSLTAFSDETISDWFNISVKTLREYRKPGSSFKNNVKEQLLLLLTLIKHGTSVFGSHTAFDNWLRTPNFFFDQKVPASFLNTVTGIRFVNDRLTAMEYGDNV</sequence>
<organism evidence="2 3">
    <name type="scientific">Cnuella takakiae</name>
    <dbReference type="NCBI Taxonomy" id="1302690"/>
    <lineage>
        <taxon>Bacteria</taxon>
        <taxon>Pseudomonadati</taxon>
        <taxon>Bacteroidota</taxon>
        <taxon>Chitinophagia</taxon>
        <taxon>Chitinophagales</taxon>
        <taxon>Chitinophagaceae</taxon>
        <taxon>Cnuella</taxon>
    </lineage>
</organism>
<evidence type="ECO:0000313" key="2">
    <source>
        <dbReference type="EMBL" id="SHG21656.1"/>
    </source>
</evidence>